<comment type="caution">
    <text evidence="1">The sequence shown here is derived from an EMBL/GenBank/DDBJ whole genome shotgun (WGS) entry which is preliminary data.</text>
</comment>
<dbReference type="AlphaFoldDB" id="A0A392NZ33"/>
<feature type="non-terminal residue" evidence="1">
    <location>
        <position position="1"/>
    </location>
</feature>
<proteinExistence type="predicted"/>
<gene>
    <name evidence="1" type="ORF">A2U01_0026077</name>
</gene>
<name>A0A392NZ33_9FABA</name>
<protein>
    <submittedName>
        <fullName evidence="1">Uncharacterized protein</fullName>
    </submittedName>
</protein>
<evidence type="ECO:0000313" key="1">
    <source>
        <dbReference type="EMBL" id="MCI05028.1"/>
    </source>
</evidence>
<accession>A0A392NZ33</accession>
<dbReference type="EMBL" id="LXQA010057320">
    <property type="protein sequence ID" value="MCI05028.1"/>
    <property type="molecule type" value="Genomic_DNA"/>
</dbReference>
<dbReference type="Proteomes" id="UP000265520">
    <property type="component" value="Unassembled WGS sequence"/>
</dbReference>
<organism evidence="1 2">
    <name type="scientific">Trifolium medium</name>
    <dbReference type="NCBI Taxonomy" id="97028"/>
    <lineage>
        <taxon>Eukaryota</taxon>
        <taxon>Viridiplantae</taxon>
        <taxon>Streptophyta</taxon>
        <taxon>Embryophyta</taxon>
        <taxon>Tracheophyta</taxon>
        <taxon>Spermatophyta</taxon>
        <taxon>Magnoliopsida</taxon>
        <taxon>eudicotyledons</taxon>
        <taxon>Gunneridae</taxon>
        <taxon>Pentapetalae</taxon>
        <taxon>rosids</taxon>
        <taxon>fabids</taxon>
        <taxon>Fabales</taxon>
        <taxon>Fabaceae</taxon>
        <taxon>Papilionoideae</taxon>
        <taxon>50 kb inversion clade</taxon>
        <taxon>NPAAA clade</taxon>
        <taxon>Hologalegina</taxon>
        <taxon>IRL clade</taxon>
        <taxon>Trifolieae</taxon>
        <taxon>Trifolium</taxon>
    </lineage>
</organism>
<reference evidence="1 2" key="1">
    <citation type="journal article" date="2018" name="Front. Plant Sci.">
        <title>Red Clover (Trifolium pratense) and Zigzag Clover (T. medium) - A Picture of Genomic Similarities and Differences.</title>
        <authorList>
            <person name="Dluhosova J."/>
            <person name="Istvanek J."/>
            <person name="Nedelnik J."/>
            <person name="Repkova J."/>
        </authorList>
    </citation>
    <scope>NUCLEOTIDE SEQUENCE [LARGE SCALE GENOMIC DNA]</scope>
    <source>
        <strain evidence="2">cv. 10/8</strain>
        <tissue evidence="1">Leaf</tissue>
    </source>
</reference>
<keyword evidence="2" id="KW-1185">Reference proteome</keyword>
<evidence type="ECO:0000313" key="2">
    <source>
        <dbReference type="Proteomes" id="UP000265520"/>
    </source>
</evidence>
<sequence>QEVERQNKEVDVCLEPTCYDREKCKHYVFGVCGNFYHAYAEHSVNCHEMGHLPCGLLHND</sequence>